<dbReference type="EMBL" id="KZ293674">
    <property type="protein sequence ID" value="PBK88198.1"/>
    <property type="molecule type" value="Genomic_DNA"/>
</dbReference>
<feature type="non-terminal residue" evidence="2">
    <location>
        <position position="1"/>
    </location>
</feature>
<dbReference type="Proteomes" id="UP000217790">
    <property type="component" value="Unassembled WGS sequence"/>
</dbReference>
<evidence type="ECO:0000256" key="1">
    <source>
        <dbReference type="SAM" id="Coils"/>
    </source>
</evidence>
<reference evidence="3" key="1">
    <citation type="journal article" date="2017" name="Nat. Ecol. Evol.">
        <title>Genome expansion and lineage-specific genetic innovations in the forest pathogenic fungi Armillaria.</title>
        <authorList>
            <person name="Sipos G."/>
            <person name="Prasanna A.N."/>
            <person name="Walter M.C."/>
            <person name="O'Connor E."/>
            <person name="Balint B."/>
            <person name="Krizsan K."/>
            <person name="Kiss B."/>
            <person name="Hess J."/>
            <person name="Varga T."/>
            <person name="Slot J."/>
            <person name="Riley R."/>
            <person name="Boka B."/>
            <person name="Rigling D."/>
            <person name="Barry K."/>
            <person name="Lee J."/>
            <person name="Mihaltcheva S."/>
            <person name="LaButti K."/>
            <person name="Lipzen A."/>
            <person name="Waldron R."/>
            <person name="Moloney N.M."/>
            <person name="Sperisen C."/>
            <person name="Kredics L."/>
            <person name="Vagvoelgyi C."/>
            <person name="Patrignani A."/>
            <person name="Fitzpatrick D."/>
            <person name="Nagy I."/>
            <person name="Doyle S."/>
            <person name="Anderson J.B."/>
            <person name="Grigoriev I.V."/>
            <person name="Gueldener U."/>
            <person name="Muensterkoetter M."/>
            <person name="Nagy L.G."/>
        </authorList>
    </citation>
    <scope>NUCLEOTIDE SEQUENCE [LARGE SCALE GENOMIC DNA]</scope>
    <source>
        <strain evidence="3">Ar21-2</strain>
    </source>
</reference>
<organism evidence="2 3">
    <name type="scientific">Armillaria gallica</name>
    <name type="common">Bulbous honey fungus</name>
    <name type="synonym">Armillaria bulbosa</name>
    <dbReference type="NCBI Taxonomy" id="47427"/>
    <lineage>
        <taxon>Eukaryota</taxon>
        <taxon>Fungi</taxon>
        <taxon>Dikarya</taxon>
        <taxon>Basidiomycota</taxon>
        <taxon>Agaricomycotina</taxon>
        <taxon>Agaricomycetes</taxon>
        <taxon>Agaricomycetidae</taxon>
        <taxon>Agaricales</taxon>
        <taxon>Marasmiineae</taxon>
        <taxon>Physalacriaceae</taxon>
        <taxon>Armillaria</taxon>
    </lineage>
</organism>
<accession>A0A2H3DBF3</accession>
<protein>
    <submittedName>
        <fullName evidence="2">Uncharacterized protein</fullName>
    </submittedName>
</protein>
<dbReference type="STRING" id="47427.A0A2H3DBF3"/>
<feature type="coiled-coil region" evidence="1">
    <location>
        <begin position="67"/>
        <end position="96"/>
    </location>
</feature>
<name>A0A2H3DBF3_ARMGA</name>
<evidence type="ECO:0000313" key="3">
    <source>
        <dbReference type="Proteomes" id="UP000217790"/>
    </source>
</evidence>
<feature type="non-terminal residue" evidence="2">
    <location>
        <position position="255"/>
    </location>
</feature>
<keyword evidence="3" id="KW-1185">Reference proteome</keyword>
<dbReference type="AlphaFoldDB" id="A0A2H3DBF3"/>
<dbReference type="OMA" id="ANYAFIC"/>
<gene>
    <name evidence="2" type="ORF">ARMGADRAFT_874561</name>
</gene>
<sequence>PCLIIDPHLISCPDFLAANYAFICDALKSAYNLSNNEAITQLTQNWTARNSKDQEFWDAQTHDDQNAENLAKKKAEKDIEAAHLELEKEKKTERKEKDKKCSKLANFDPLLNIDKEADPIFHPYTQKQLSDFKYCPLWYFTKISANEASMIVNALAPDTLNLQQDSNFGSLSFQTSSTMKPSKKKALSDRKLSWLQFSYAYAWFLHAINTANWPKTMIQIFASMFLSLTLHSFRQRSNGEKSLLVYADDTHRQWH</sequence>
<evidence type="ECO:0000313" key="2">
    <source>
        <dbReference type="EMBL" id="PBK88198.1"/>
    </source>
</evidence>
<dbReference type="OrthoDB" id="3037913at2759"/>
<keyword evidence="1" id="KW-0175">Coiled coil</keyword>
<dbReference type="InParanoid" id="A0A2H3DBF3"/>
<proteinExistence type="predicted"/>